<dbReference type="InterPro" id="IPR001537">
    <property type="entry name" value="SpoU_MeTrfase"/>
</dbReference>
<dbReference type="PATRIC" id="fig|1249627.3.peg.4030"/>
<dbReference type="PANTHER" id="PTHR42786:SF2">
    <property type="entry name" value="TRNA (CYTIDINE_URIDINE-2'-O-)-METHYLTRANSFERASE TRMJ"/>
    <property type="match status" value="1"/>
</dbReference>
<accession>W9V8J6</accession>
<dbReference type="CDD" id="cd18093">
    <property type="entry name" value="SpoU-like_TrmJ"/>
    <property type="match status" value="1"/>
</dbReference>
<dbReference type="AlphaFoldDB" id="W9V8J6"/>
<dbReference type="SUPFAM" id="SSF75217">
    <property type="entry name" value="alpha/beta knot"/>
    <property type="match status" value="1"/>
</dbReference>
<dbReference type="InterPro" id="IPR004384">
    <property type="entry name" value="RNA_MeTrfase_TrmJ/LasT"/>
</dbReference>
<dbReference type="STRING" id="1249627.D779_3953"/>
<dbReference type="eggNOG" id="COG0565">
    <property type="taxonomic scope" value="Bacteria"/>
</dbReference>
<comment type="subcellular location">
    <subcellularLocation>
        <location evidence="5">Cytoplasm</location>
    </subcellularLocation>
</comment>
<dbReference type="NCBIfam" id="TIGR00050">
    <property type="entry name" value="rRNA_methyl_1"/>
    <property type="match status" value="1"/>
</dbReference>
<dbReference type="Gene3D" id="3.40.1280.10">
    <property type="match status" value="1"/>
</dbReference>
<feature type="domain" description="tRNA/rRNA methyltransferase SpoU type" evidence="7">
    <location>
        <begin position="8"/>
        <end position="157"/>
    </location>
</feature>
<dbReference type="EC" id="2.1.1.200" evidence="5"/>
<dbReference type="EMBL" id="AONC01000079">
    <property type="protein sequence ID" value="EXJ13206.1"/>
    <property type="molecule type" value="Genomic_DNA"/>
</dbReference>
<dbReference type="GO" id="GO:0003723">
    <property type="term" value="F:RNA binding"/>
    <property type="evidence" value="ECO:0007669"/>
    <property type="project" value="InterPro"/>
</dbReference>
<evidence type="ECO:0000256" key="5">
    <source>
        <dbReference type="RuleBase" id="RU362024"/>
    </source>
</evidence>
<keyword evidence="2 5" id="KW-0489">Methyltransferase</keyword>
<evidence type="ECO:0000256" key="6">
    <source>
        <dbReference type="SAM" id="MobiDB-lite"/>
    </source>
</evidence>
<name>W9V8J6_9GAMM</name>
<keyword evidence="5" id="KW-0819">tRNA processing</keyword>
<dbReference type="GO" id="GO:0002128">
    <property type="term" value="P:tRNA nucleoside ribose methylation"/>
    <property type="evidence" value="ECO:0007669"/>
    <property type="project" value="TreeGrafter"/>
</dbReference>
<comment type="catalytic activity">
    <reaction evidence="5">
        <text>uridine(32) in tRNA + S-adenosyl-L-methionine = 2'-O-methyluridine(32) in tRNA + S-adenosyl-L-homocysteine + H(+)</text>
        <dbReference type="Rhea" id="RHEA:42936"/>
        <dbReference type="Rhea" id="RHEA-COMP:10107"/>
        <dbReference type="Rhea" id="RHEA-COMP:10290"/>
        <dbReference type="ChEBI" id="CHEBI:15378"/>
        <dbReference type="ChEBI" id="CHEBI:57856"/>
        <dbReference type="ChEBI" id="CHEBI:59789"/>
        <dbReference type="ChEBI" id="CHEBI:65315"/>
        <dbReference type="ChEBI" id="CHEBI:74478"/>
        <dbReference type="EC" id="2.1.1.200"/>
    </reaction>
</comment>
<evidence type="ECO:0000256" key="1">
    <source>
        <dbReference type="ARBA" id="ARBA00007228"/>
    </source>
</evidence>
<proteinExistence type="inferred from homology"/>
<evidence type="ECO:0000256" key="2">
    <source>
        <dbReference type="ARBA" id="ARBA00022603"/>
    </source>
</evidence>
<comment type="similarity">
    <text evidence="1">Belongs to the class IV-like SAM-binding methyltransferase superfamily. RNA methyltransferase TrmH family.</text>
</comment>
<dbReference type="NCBIfam" id="NF011694">
    <property type="entry name" value="PRK15114.1"/>
    <property type="match status" value="1"/>
</dbReference>
<keyword evidence="9" id="KW-1185">Reference proteome</keyword>
<dbReference type="FunFam" id="3.40.1280.10:FF:000006">
    <property type="entry name" value="Uncharacterized tRNA/rRNA methyltransferase HI_0380"/>
    <property type="match status" value="1"/>
</dbReference>
<evidence type="ECO:0000256" key="4">
    <source>
        <dbReference type="ARBA" id="ARBA00022691"/>
    </source>
</evidence>
<comment type="function">
    <text evidence="5">Catalyzes the formation of 2'O-methylated cytidine (Cm32) or 2'O-methylated uridine (Um32) at position 32 in tRNA.</text>
</comment>
<organism evidence="8 9">
    <name type="scientific">Imhoffiella purpurea</name>
    <dbReference type="NCBI Taxonomy" id="1249627"/>
    <lineage>
        <taxon>Bacteria</taxon>
        <taxon>Pseudomonadati</taxon>
        <taxon>Pseudomonadota</taxon>
        <taxon>Gammaproteobacteria</taxon>
        <taxon>Chromatiales</taxon>
        <taxon>Chromatiaceae</taxon>
        <taxon>Imhoffiella</taxon>
    </lineage>
</organism>
<dbReference type="Pfam" id="PF00588">
    <property type="entry name" value="SpoU_methylase"/>
    <property type="match status" value="1"/>
</dbReference>
<dbReference type="OrthoDB" id="9806346at2"/>
<sequence length="269" mass="29372">MTDSLARIRFVLVETTHAGNIGAVARAMKTMGLSRMELVAPKARPDAEAMARASGADDLLEGAGIHENLVDALAGCRLVIGASARLRSIEWPVLEPLECAHRLLDESAEGEVALVFGRESSGLTNEELARCHYLVHIPTNPDFSSLNIAAAAQVLAYEVRRGFLETGGRTAAASSDEARRDLATADEMEGLYGHLRETLIQIGFSDPDQSRTLMKRLRRLFNRARPDRIELNILRGILSAAQGRKTAGRFKRQESQAEDSSQSPSTQHE</sequence>
<dbReference type="InterPro" id="IPR029028">
    <property type="entry name" value="Alpha/beta_knot_MTases"/>
</dbReference>
<gene>
    <name evidence="5" type="primary">trmJ</name>
    <name evidence="8" type="ORF">D779_3953</name>
</gene>
<dbReference type="GO" id="GO:0160206">
    <property type="term" value="F:tRNA (cytidine(32)/uridine(32)-2'-O)-methyltransferase activity"/>
    <property type="evidence" value="ECO:0007669"/>
    <property type="project" value="UniProtKB-EC"/>
</dbReference>
<dbReference type="Gene3D" id="1.10.8.590">
    <property type="match status" value="1"/>
</dbReference>
<dbReference type="PANTHER" id="PTHR42786">
    <property type="entry name" value="TRNA/RRNA METHYLTRANSFERASE"/>
    <property type="match status" value="1"/>
</dbReference>
<comment type="caution">
    <text evidence="8">The sequence shown here is derived from an EMBL/GenBank/DDBJ whole genome shotgun (WGS) entry which is preliminary data.</text>
</comment>
<dbReference type="PIRSF" id="PIRSF004808">
    <property type="entry name" value="LasT"/>
    <property type="match status" value="1"/>
</dbReference>
<keyword evidence="5" id="KW-0963">Cytoplasm</keyword>
<evidence type="ECO:0000313" key="8">
    <source>
        <dbReference type="EMBL" id="EXJ13206.1"/>
    </source>
</evidence>
<evidence type="ECO:0000259" key="7">
    <source>
        <dbReference type="Pfam" id="PF00588"/>
    </source>
</evidence>
<reference evidence="8 9" key="1">
    <citation type="submission" date="2012-11" db="EMBL/GenBank/DDBJ databases">
        <title>Genome assembly of Thiorhodococcus sp. AK35.</title>
        <authorList>
            <person name="Nupur N."/>
            <person name="Khatri I."/>
            <person name="Subramanian S."/>
            <person name="Pinnaka A."/>
        </authorList>
    </citation>
    <scope>NUCLEOTIDE SEQUENCE [LARGE SCALE GENOMIC DNA]</scope>
    <source>
        <strain evidence="8 9">AK35</strain>
    </source>
</reference>
<comment type="subunit">
    <text evidence="5">Homodimer.</text>
</comment>
<dbReference type="InterPro" id="IPR029026">
    <property type="entry name" value="tRNA_m1G_MTases_N"/>
</dbReference>
<evidence type="ECO:0000256" key="3">
    <source>
        <dbReference type="ARBA" id="ARBA00022679"/>
    </source>
</evidence>
<dbReference type="RefSeq" id="WP_052348306.1">
    <property type="nucleotide sequence ID" value="NZ_AONC01000079.1"/>
</dbReference>
<dbReference type="GO" id="GO:0005829">
    <property type="term" value="C:cytosol"/>
    <property type="evidence" value="ECO:0007669"/>
    <property type="project" value="TreeGrafter"/>
</dbReference>
<dbReference type="Proteomes" id="UP000019460">
    <property type="component" value="Unassembled WGS sequence"/>
</dbReference>
<evidence type="ECO:0000313" key="9">
    <source>
        <dbReference type="Proteomes" id="UP000019460"/>
    </source>
</evidence>
<dbReference type="GO" id="GO:0106339">
    <property type="term" value="F:tRNA (cytidine(32)-2'-O)-methyltransferase activity"/>
    <property type="evidence" value="ECO:0007669"/>
    <property type="project" value="RHEA"/>
</dbReference>
<feature type="region of interest" description="Disordered" evidence="6">
    <location>
        <begin position="243"/>
        <end position="269"/>
    </location>
</feature>
<keyword evidence="4 5" id="KW-0949">S-adenosyl-L-methionine</keyword>
<protein>
    <recommendedName>
        <fullName evidence="5">tRNA (cytidine/uridine-2'-O-)-methyltransferase TrmJ</fullName>
        <ecNumber evidence="5">2.1.1.200</ecNumber>
    </recommendedName>
    <alternativeName>
        <fullName evidence="5">tRNA (cytidine(32)/uridine(32)-2'-O)-methyltransferase</fullName>
    </alternativeName>
    <alternativeName>
        <fullName evidence="5">tRNA Cm32/Um32 methyltransferase</fullName>
    </alternativeName>
</protein>
<keyword evidence="3 8" id="KW-0808">Transferase</keyword>
<feature type="compositionally biased region" description="Polar residues" evidence="6">
    <location>
        <begin position="258"/>
        <end position="269"/>
    </location>
</feature>
<comment type="catalytic activity">
    <reaction evidence="5">
        <text>cytidine(32) in tRNA + S-adenosyl-L-methionine = 2'-O-methylcytidine(32) in tRNA + S-adenosyl-L-homocysteine + H(+)</text>
        <dbReference type="Rhea" id="RHEA:42932"/>
        <dbReference type="Rhea" id="RHEA-COMP:10288"/>
        <dbReference type="Rhea" id="RHEA-COMP:10289"/>
        <dbReference type="ChEBI" id="CHEBI:15378"/>
        <dbReference type="ChEBI" id="CHEBI:57856"/>
        <dbReference type="ChEBI" id="CHEBI:59789"/>
        <dbReference type="ChEBI" id="CHEBI:74495"/>
        <dbReference type="ChEBI" id="CHEBI:82748"/>
        <dbReference type="EC" id="2.1.1.200"/>
    </reaction>
</comment>